<proteinExistence type="predicted"/>
<dbReference type="PROSITE" id="PS51273">
    <property type="entry name" value="GATASE_TYPE_1"/>
    <property type="match status" value="1"/>
</dbReference>
<dbReference type="PANTHER" id="PTHR43235">
    <property type="entry name" value="GLUTAMINE AMIDOTRANSFERASE PB2B2.05-RELATED"/>
    <property type="match status" value="1"/>
</dbReference>
<protein>
    <submittedName>
        <fullName evidence="1">Gamma-glutamyl-gamma-aminobutyrate hydrolase family protein</fullName>
    </submittedName>
</protein>
<dbReference type="Gene3D" id="3.40.50.880">
    <property type="match status" value="1"/>
</dbReference>
<dbReference type="InterPro" id="IPR044668">
    <property type="entry name" value="PuuD-like"/>
</dbReference>
<keyword evidence="2" id="KW-1185">Reference proteome</keyword>
<dbReference type="InterPro" id="IPR011697">
    <property type="entry name" value="Peptidase_C26"/>
</dbReference>
<dbReference type="EMBL" id="JBHRZF010000116">
    <property type="protein sequence ID" value="MFC3861033.1"/>
    <property type="molecule type" value="Genomic_DNA"/>
</dbReference>
<name>A0ABV8A5R4_9DEIO</name>
<dbReference type="Pfam" id="PF07722">
    <property type="entry name" value="Peptidase_C26"/>
    <property type="match status" value="1"/>
</dbReference>
<accession>A0ABV8A5R4</accession>
<dbReference type="RefSeq" id="WP_380077532.1">
    <property type="nucleotide sequence ID" value="NZ_JBHRZF010000116.1"/>
</dbReference>
<dbReference type="PANTHER" id="PTHR43235:SF1">
    <property type="entry name" value="GLUTAMINE AMIDOTRANSFERASE PB2B2.05-RELATED"/>
    <property type="match status" value="1"/>
</dbReference>
<dbReference type="GO" id="GO:0016787">
    <property type="term" value="F:hydrolase activity"/>
    <property type="evidence" value="ECO:0007669"/>
    <property type="project" value="UniProtKB-KW"/>
</dbReference>
<evidence type="ECO:0000313" key="1">
    <source>
        <dbReference type="EMBL" id="MFC3861033.1"/>
    </source>
</evidence>
<dbReference type="InterPro" id="IPR029062">
    <property type="entry name" value="Class_I_gatase-like"/>
</dbReference>
<keyword evidence="1" id="KW-0378">Hydrolase</keyword>
<gene>
    <name evidence="1" type="ORF">ACFOPQ_09695</name>
</gene>
<reference evidence="2" key="1">
    <citation type="journal article" date="2019" name="Int. J. Syst. Evol. Microbiol.">
        <title>The Global Catalogue of Microorganisms (GCM) 10K type strain sequencing project: providing services to taxonomists for standard genome sequencing and annotation.</title>
        <authorList>
            <consortium name="The Broad Institute Genomics Platform"/>
            <consortium name="The Broad Institute Genome Sequencing Center for Infectious Disease"/>
            <person name="Wu L."/>
            <person name="Ma J."/>
        </authorList>
    </citation>
    <scope>NUCLEOTIDE SEQUENCE [LARGE SCALE GENOMIC DNA]</scope>
    <source>
        <strain evidence="2">CCTCC AB 2013263</strain>
    </source>
</reference>
<dbReference type="SUPFAM" id="SSF52317">
    <property type="entry name" value="Class I glutamine amidotransferase-like"/>
    <property type="match status" value="1"/>
</dbReference>
<organism evidence="1 2">
    <name type="scientific">Deinococcus antarcticus</name>
    <dbReference type="NCBI Taxonomy" id="1298767"/>
    <lineage>
        <taxon>Bacteria</taxon>
        <taxon>Thermotogati</taxon>
        <taxon>Deinococcota</taxon>
        <taxon>Deinococci</taxon>
        <taxon>Deinococcales</taxon>
        <taxon>Deinococcaceae</taxon>
        <taxon>Deinococcus</taxon>
    </lineage>
</organism>
<dbReference type="Proteomes" id="UP001595748">
    <property type="component" value="Unassembled WGS sequence"/>
</dbReference>
<comment type="caution">
    <text evidence="1">The sequence shown here is derived from an EMBL/GenBank/DDBJ whole genome shotgun (WGS) entry which is preliminary data.</text>
</comment>
<evidence type="ECO:0000313" key="2">
    <source>
        <dbReference type="Proteomes" id="UP001595748"/>
    </source>
</evidence>
<sequence length="204" mass="22540">MRLRIGLVKSSRKDDLEALFSRYYPKVTLHSVYSPLTVREVDAVLAGGGPDLNPALYGQINRASWKVDAERDARELEIMRTVLDSGVPFLGLCRGAQLLNVALSGTLYQDLETERGAGHQKVHPVRFSGIGIQHLGESAQVNSSHHQGVNWLGEGLEVIARAGDGLPEAWYRPGAIGVQFHPETLVHEDEHWLQLFDWWLGGAA</sequence>